<comment type="similarity">
    <text evidence="1">Belongs to the class I-like SAM-binding methyltransferase superfamily. EEF2KMT family.</text>
</comment>
<reference evidence="4" key="1">
    <citation type="journal article" date="2011" name="PLoS ONE">
        <title>A deep insight into the sialotranscriptome of the gulf coast tick, Amblyomma maculatum.</title>
        <authorList>
            <person name="Karim S."/>
            <person name="Singh P."/>
            <person name="Ribeiro J.M."/>
        </authorList>
    </citation>
    <scope>NUCLEOTIDE SEQUENCE</scope>
    <source>
        <tissue evidence="4">Salivary gland</tissue>
    </source>
</reference>
<dbReference type="EMBL" id="JO842760">
    <property type="protein sequence ID" value="AEO34377.1"/>
    <property type="molecule type" value="mRNA"/>
</dbReference>
<name>G3MLK9_AMBMU</name>
<proteinExistence type="evidence at transcript level"/>
<sequence>MSNESLKELSRRFLACVPVVELKNLLDTLPGESFVEEFQEQVVACTVQHPVARTFPPRASYVKHFLKCVIDKLDAHNVDVADSLYVHFAEQLSGRNSGDDGPGFVSYIIDDRTAVTLKEHTALVLNGTTGLRTWQASKFLSEWCLENKHLLSGKHILELGCGVGLTGIVVCKACSPLSYTFTDGHCAVLQSAEENLGRNDVTGPSISVHMLSWGDPTDYKKRCNTDIILGADLVFDPAVIPLLVTTLGALLAQGGTAYIASTVRNPETRALFLSSLDEASLRHEPCAPPQENIFFYDRSSPIEIDKIEAQER</sequence>
<dbReference type="SUPFAM" id="SSF53335">
    <property type="entry name" value="S-adenosyl-L-methionine-dependent methyltransferases"/>
    <property type="match status" value="1"/>
</dbReference>
<organism evidence="4">
    <name type="scientific">Amblyomma maculatum</name>
    <name type="common">Gulf Coast tick</name>
    <dbReference type="NCBI Taxonomy" id="34609"/>
    <lineage>
        <taxon>Eukaryota</taxon>
        <taxon>Metazoa</taxon>
        <taxon>Ecdysozoa</taxon>
        <taxon>Arthropoda</taxon>
        <taxon>Chelicerata</taxon>
        <taxon>Arachnida</taxon>
        <taxon>Acari</taxon>
        <taxon>Parasitiformes</taxon>
        <taxon>Ixodida</taxon>
        <taxon>Ixodoidea</taxon>
        <taxon>Ixodidae</taxon>
        <taxon>Amblyomminae</taxon>
        <taxon>Amblyomma</taxon>
    </lineage>
</organism>
<evidence type="ECO:0000259" key="3">
    <source>
        <dbReference type="Pfam" id="PF14904"/>
    </source>
</evidence>
<protein>
    <recommendedName>
        <fullName evidence="3">FAM86 N-terminal domain-containing protein</fullName>
    </recommendedName>
</protein>
<dbReference type="PANTHER" id="PTHR14614:SF130">
    <property type="entry name" value="PROTEIN-LYSINE N-METHYLTRANSFERASE EEF2KMT"/>
    <property type="match status" value="1"/>
</dbReference>
<dbReference type="GO" id="GO:0032991">
    <property type="term" value="C:protein-containing complex"/>
    <property type="evidence" value="ECO:0007669"/>
    <property type="project" value="TreeGrafter"/>
</dbReference>
<dbReference type="InterPro" id="IPR029426">
    <property type="entry name" value="FAM86_N"/>
</dbReference>
<dbReference type="PANTHER" id="PTHR14614">
    <property type="entry name" value="HEPATOCELLULAR CARCINOMA-ASSOCIATED ANTIGEN"/>
    <property type="match status" value="1"/>
</dbReference>
<dbReference type="Gene3D" id="3.40.50.150">
    <property type="entry name" value="Vaccinia Virus protein VP39"/>
    <property type="match status" value="1"/>
</dbReference>
<accession>G3MLK9</accession>
<evidence type="ECO:0000313" key="4">
    <source>
        <dbReference type="EMBL" id="AEO34377.1"/>
    </source>
</evidence>
<dbReference type="InterPro" id="IPR029063">
    <property type="entry name" value="SAM-dependent_MTases_sf"/>
</dbReference>
<dbReference type="Pfam" id="PF14904">
    <property type="entry name" value="FAM86"/>
    <property type="match status" value="1"/>
</dbReference>
<dbReference type="GO" id="GO:0016740">
    <property type="term" value="F:transferase activity"/>
    <property type="evidence" value="ECO:0007669"/>
    <property type="project" value="UniProtKB-KW"/>
</dbReference>
<keyword evidence="2" id="KW-0808">Transferase</keyword>
<dbReference type="InterPro" id="IPR019410">
    <property type="entry name" value="Methyltransf_16"/>
</dbReference>
<feature type="domain" description="FAM86 N-terminal" evidence="3">
    <location>
        <begin position="6"/>
        <end position="90"/>
    </location>
</feature>
<evidence type="ECO:0000256" key="2">
    <source>
        <dbReference type="ARBA" id="ARBA00022679"/>
    </source>
</evidence>
<dbReference type="Pfam" id="PF10294">
    <property type="entry name" value="Methyltransf_16"/>
    <property type="match status" value="1"/>
</dbReference>
<dbReference type="AlphaFoldDB" id="G3MLK9"/>
<evidence type="ECO:0000256" key="1">
    <source>
        <dbReference type="ARBA" id="ARBA00005511"/>
    </source>
</evidence>